<keyword evidence="9" id="KW-0175">Coiled coil</keyword>
<dbReference type="EMBL" id="OBDY01000040">
    <property type="protein sequence ID" value="SNY71465.1"/>
    <property type="molecule type" value="Genomic_DNA"/>
</dbReference>
<accession>A0A285KFT1</accession>
<keyword evidence="16" id="KW-1185">Reference proteome</keyword>
<evidence type="ECO:0000256" key="1">
    <source>
        <dbReference type="ARBA" id="ARBA00000085"/>
    </source>
</evidence>
<feature type="domain" description="Signal transduction histidine kinase subgroup 3 dimerisation and phosphoacceptor" evidence="13">
    <location>
        <begin position="205"/>
        <end position="270"/>
    </location>
</feature>
<feature type="domain" description="Histidine kinase/HSP90-like ATPase" evidence="12">
    <location>
        <begin position="315"/>
        <end position="409"/>
    </location>
</feature>
<dbReference type="EC" id="2.7.13.3" evidence="2"/>
<keyword evidence="5" id="KW-0547">Nucleotide-binding</keyword>
<evidence type="ECO:0000259" key="12">
    <source>
        <dbReference type="Pfam" id="PF02518"/>
    </source>
</evidence>
<keyword evidence="4" id="KW-0808">Transferase</keyword>
<dbReference type="Gene3D" id="1.20.5.1930">
    <property type="match status" value="1"/>
</dbReference>
<evidence type="ECO:0000256" key="9">
    <source>
        <dbReference type="SAM" id="Coils"/>
    </source>
</evidence>
<dbReference type="GO" id="GO:0005524">
    <property type="term" value="F:ATP binding"/>
    <property type="evidence" value="ECO:0007669"/>
    <property type="project" value="UniProtKB-KW"/>
</dbReference>
<keyword evidence="11" id="KW-0812">Transmembrane</keyword>
<dbReference type="InterPro" id="IPR003594">
    <property type="entry name" value="HATPase_dom"/>
</dbReference>
<feature type="transmembrane region" description="Helical" evidence="11">
    <location>
        <begin position="28"/>
        <end position="50"/>
    </location>
</feature>
<keyword evidence="3" id="KW-0597">Phosphoprotein</keyword>
<evidence type="ECO:0000256" key="3">
    <source>
        <dbReference type="ARBA" id="ARBA00022553"/>
    </source>
</evidence>
<dbReference type="Pfam" id="PF23539">
    <property type="entry name" value="DUF7134"/>
    <property type="match status" value="1"/>
</dbReference>
<evidence type="ECO:0000256" key="8">
    <source>
        <dbReference type="ARBA" id="ARBA00023012"/>
    </source>
</evidence>
<dbReference type="InterPro" id="IPR055558">
    <property type="entry name" value="DUF7134"/>
</dbReference>
<feature type="transmembrane region" description="Helical" evidence="11">
    <location>
        <begin position="128"/>
        <end position="144"/>
    </location>
</feature>
<proteinExistence type="predicted"/>
<evidence type="ECO:0000256" key="6">
    <source>
        <dbReference type="ARBA" id="ARBA00022777"/>
    </source>
</evidence>
<sequence>MRSEDAGATAGLLRVGQRLRRFDTRRPWALDTALVLLLFLNFCLPDLGGVRHEDGPVAFSDLPAGEMVVLQLALLVPLWWRRRAPMAVFHVVMLVFIAQCLSGVLLRADAAVGIAFYSLVRYGRLDRLIWAAPVLLASFGPVTWRLSDRMGVSDVLFFLASVFTAAGALAIAVRLRQANVAALRDRAERLEVEREQRDRLATATERTRVAREVHDIVGHSLSVIVSLADAGAYAVGTAPERSREALQLIGDTGRKSLAELRRTVGVLRDDEGAPDLRPQPGLADLDELCERIRAAGPGIEYRTAGDFTHLDRGVQVTAFRIVQEALTNTLRYAGSHTTVTLAVTAGHDRLHIEVRDSGPPGGSAANDTGNPAREGHGLAGMRERAAIYGGTVDAGPVPGGGWHVTADLDAVRLEEHA</sequence>
<dbReference type="SUPFAM" id="SSF55874">
    <property type="entry name" value="ATPase domain of HSP90 chaperone/DNA topoisomerase II/histidine kinase"/>
    <property type="match status" value="1"/>
</dbReference>
<comment type="catalytic activity">
    <reaction evidence="1">
        <text>ATP + protein L-histidine = ADP + protein N-phospho-L-histidine.</text>
        <dbReference type="EC" id="2.7.13.3"/>
    </reaction>
</comment>
<evidence type="ECO:0000256" key="10">
    <source>
        <dbReference type="SAM" id="MobiDB-lite"/>
    </source>
</evidence>
<evidence type="ECO:0000256" key="5">
    <source>
        <dbReference type="ARBA" id="ARBA00022741"/>
    </source>
</evidence>
<evidence type="ECO:0000259" key="14">
    <source>
        <dbReference type="Pfam" id="PF23539"/>
    </source>
</evidence>
<dbReference type="GO" id="GO:0016020">
    <property type="term" value="C:membrane"/>
    <property type="evidence" value="ECO:0007669"/>
    <property type="project" value="InterPro"/>
</dbReference>
<dbReference type="RefSeq" id="WP_245923845.1">
    <property type="nucleotide sequence ID" value="NZ_OBDY01000040.1"/>
</dbReference>
<reference evidence="15 16" key="1">
    <citation type="submission" date="2017-09" db="EMBL/GenBank/DDBJ databases">
        <authorList>
            <person name="Ehlers B."/>
            <person name="Leendertz F.H."/>
        </authorList>
    </citation>
    <scope>NUCLEOTIDE SEQUENCE [LARGE SCALE GENOMIC DNA]</scope>
    <source>
        <strain evidence="15 16">CGMCC 4.6857</strain>
    </source>
</reference>
<keyword evidence="7" id="KW-0067">ATP-binding</keyword>
<evidence type="ECO:0000259" key="13">
    <source>
        <dbReference type="Pfam" id="PF07730"/>
    </source>
</evidence>
<dbReference type="GO" id="GO:0000155">
    <property type="term" value="F:phosphorelay sensor kinase activity"/>
    <property type="evidence" value="ECO:0007669"/>
    <property type="project" value="InterPro"/>
</dbReference>
<evidence type="ECO:0000313" key="15">
    <source>
        <dbReference type="EMBL" id="SNY71465.1"/>
    </source>
</evidence>
<dbReference type="PANTHER" id="PTHR24421:SF10">
    <property type="entry name" value="NITRATE_NITRITE SENSOR PROTEIN NARQ"/>
    <property type="match status" value="1"/>
</dbReference>
<dbReference type="PANTHER" id="PTHR24421">
    <property type="entry name" value="NITRATE/NITRITE SENSOR PROTEIN NARX-RELATED"/>
    <property type="match status" value="1"/>
</dbReference>
<evidence type="ECO:0000256" key="7">
    <source>
        <dbReference type="ARBA" id="ARBA00022840"/>
    </source>
</evidence>
<keyword evidence="6 15" id="KW-0418">Kinase</keyword>
<feature type="transmembrane region" description="Helical" evidence="11">
    <location>
        <begin position="156"/>
        <end position="175"/>
    </location>
</feature>
<gene>
    <name evidence="15" type="ORF">SAMN05421748_14035</name>
</gene>
<dbReference type="InterPro" id="IPR050482">
    <property type="entry name" value="Sensor_HK_TwoCompSys"/>
</dbReference>
<feature type="transmembrane region" description="Helical" evidence="11">
    <location>
        <begin position="87"/>
        <end position="108"/>
    </location>
</feature>
<dbReference type="AlphaFoldDB" id="A0A285KFT1"/>
<keyword evidence="11" id="KW-0472">Membrane</keyword>
<keyword evidence="11" id="KW-1133">Transmembrane helix</keyword>
<name>A0A285KFT1_9ACTN</name>
<feature type="coiled-coil region" evidence="9">
    <location>
        <begin position="173"/>
        <end position="200"/>
    </location>
</feature>
<feature type="domain" description="DUF7134" evidence="14">
    <location>
        <begin position="20"/>
        <end position="176"/>
    </location>
</feature>
<dbReference type="InterPro" id="IPR011712">
    <property type="entry name" value="Sig_transdc_His_kin_sub3_dim/P"/>
</dbReference>
<protein>
    <recommendedName>
        <fullName evidence="2">histidine kinase</fullName>
        <ecNumber evidence="2">2.7.13.3</ecNumber>
    </recommendedName>
</protein>
<evidence type="ECO:0000256" key="11">
    <source>
        <dbReference type="SAM" id="Phobius"/>
    </source>
</evidence>
<dbReference type="InterPro" id="IPR036890">
    <property type="entry name" value="HATPase_C_sf"/>
</dbReference>
<dbReference type="Pfam" id="PF02518">
    <property type="entry name" value="HATPase_c"/>
    <property type="match status" value="1"/>
</dbReference>
<evidence type="ECO:0000256" key="4">
    <source>
        <dbReference type="ARBA" id="ARBA00022679"/>
    </source>
</evidence>
<dbReference type="Proteomes" id="UP000219612">
    <property type="component" value="Unassembled WGS sequence"/>
</dbReference>
<dbReference type="CDD" id="cd16917">
    <property type="entry name" value="HATPase_UhpB-NarQ-NarX-like"/>
    <property type="match status" value="1"/>
</dbReference>
<keyword evidence="8" id="KW-0902">Two-component regulatory system</keyword>
<organism evidence="15 16">
    <name type="scientific">Paractinoplanes atraurantiacus</name>
    <dbReference type="NCBI Taxonomy" id="1036182"/>
    <lineage>
        <taxon>Bacteria</taxon>
        <taxon>Bacillati</taxon>
        <taxon>Actinomycetota</taxon>
        <taxon>Actinomycetes</taxon>
        <taxon>Micromonosporales</taxon>
        <taxon>Micromonosporaceae</taxon>
        <taxon>Paractinoplanes</taxon>
    </lineage>
</organism>
<dbReference type="GO" id="GO:0046983">
    <property type="term" value="F:protein dimerization activity"/>
    <property type="evidence" value="ECO:0007669"/>
    <property type="project" value="InterPro"/>
</dbReference>
<evidence type="ECO:0000256" key="2">
    <source>
        <dbReference type="ARBA" id="ARBA00012438"/>
    </source>
</evidence>
<evidence type="ECO:0000313" key="16">
    <source>
        <dbReference type="Proteomes" id="UP000219612"/>
    </source>
</evidence>
<dbReference type="Pfam" id="PF07730">
    <property type="entry name" value="HisKA_3"/>
    <property type="match status" value="1"/>
</dbReference>
<dbReference type="Gene3D" id="3.30.565.10">
    <property type="entry name" value="Histidine kinase-like ATPase, C-terminal domain"/>
    <property type="match status" value="1"/>
</dbReference>
<feature type="region of interest" description="Disordered" evidence="10">
    <location>
        <begin position="354"/>
        <end position="376"/>
    </location>
</feature>